<name>A0A4Z1BJ08_9RHOB</name>
<comment type="similarity">
    <text evidence="1">Belongs to the glycosyltransferase 20 family.</text>
</comment>
<dbReference type="Gene3D" id="3.40.50.2000">
    <property type="entry name" value="Glycogen Phosphorylase B"/>
    <property type="match status" value="2"/>
</dbReference>
<dbReference type="SUPFAM" id="SSF53756">
    <property type="entry name" value="UDP-Glycosyltransferase/glycogen phosphorylase"/>
    <property type="match status" value="1"/>
</dbReference>
<dbReference type="PANTHER" id="PTHR10788">
    <property type="entry name" value="TREHALOSE-6-PHOSPHATE SYNTHASE"/>
    <property type="match status" value="1"/>
</dbReference>
<accession>A0A4Z1BJ08</accession>
<evidence type="ECO:0000313" key="3">
    <source>
        <dbReference type="EMBL" id="TGN55938.1"/>
    </source>
</evidence>
<feature type="region of interest" description="Disordered" evidence="2">
    <location>
        <begin position="1"/>
        <end position="42"/>
    </location>
</feature>
<dbReference type="OrthoDB" id="9815690at2"/>
<feature type="compositionally biased region" description="Polar residues" evidence="2">
    <location>
        <begin position="29"/>
        <end position="40"/>
    </location>
</feature>
<comment type="caution">
    <text evidence="3">The sequence shown here is derived from an EMBL/GenBank/DDBJ whole genome shotgun (WGS) entry which is preliminary data.</text>
</comment>
<dbReference type="Proteomes" id="UP000297972">
    <property type="component" value="Unassembled WGS sequence"/>
</dbReference>
<reference evidence="3 4" key="1">
    <citation type="submission" date="2019-03" db="EMBL/GenBank/DDBJ databases">
        <authorList>
            <person name="Li J."/>
        </authorList>
    </citation>
    <scope>NUCLEOTIDE SEQUENCE [LARGE SCALE GENOMIC DNA]</scope>
    <source>
        <strain evidence="3 4">3058</strain>
    </source>
</reference>
<organism evidence="3 4">
    <name type="scientific">Paracoccus liaowanqingii</name>
    <dbReference type="NCBI Taxonomy" id="2560053"/>
    <lineage>
        <taxon>Bacteria</taxon>
        <taxon>Pseudomonadati</taxon>
        <taxon>Pseudomonadota</taxon>
        <taxon>Alphaproteobacteria</taxon>
        <taxon>Rhodobacterales</taxon>
        <taxon>Paracoccaceae</taxon>
        <taxon>Paracoccus</taxon>
    </lineage>
</organism>
<dbReference type="GO" id="GO:0005992">
    <property type="term" value="P:trehalose biosynthetic process"/>
    <property type="evidence" value="ECO:0007669"/>
    <property type="project" value="InterPro"/>
</dbReference>
<dbReference type="Pfam" id="PF00982">
    <property type="entry name" value="Glyco_transf_20"/>
    <property type="match status" value="1"/>
</dbReference>
<dbReference type="AlphaFoldDB" id="A0A4Z1BJ08"/>
<protein>
    <submittedName>
        <fullName evidence="3">Trehalose-6-phosphate synthase</fullName>
    </submittedName>
</protein>
<dbReference type="GO" id="GO:0003825">
    <property type="term" value="F:alpha,alpha-trehalose-phosphate synthase (UDP-forming) activity"/>
    <property type="evidence" value="ECO:0007669"/>
    <property type="project" value="TreeGrafter"/>
</dbReference>
<keyword evidence="4" id="KW-1185">Reference proteome</keyword>
<gene>
    <name evidence="3" type="ORF">E4L95_14655</name>
</gene>
<dbReference type="PANTHER" id="PTHR10788:SF106">
    <property type="entry name" value="BCDNA.GH08860"/>
    <property type="match status" value="1"/>
</dbReference>
<dbReference type="CDD" id="cd03788">
    <property type="entry name" value="GT20_TPS"/>
    <property type="match status" value="1"/>
</dbReference>
<feature type="compositionally biased region" description="Basic and acidic residues" evidence="2">
    <location>
        <begin position="1"/>
        <end position="11"/>
    </location>
</feature>
<evidence type="ECO:0000256" key="1">
    <source>
        <dbReference type="ARBA" id="ARBA00008799"/>
    </source>
</evidence>
<sequence length="488" mass="54202">MSRPPESRPDPSRQPPSGEPTIAEDQPDQDPSGTQPSGQAASRLIVVSNRLPLGDSPSGGLVVALEDALRSSGGVWVGFSGQTEDDPSDDLQDHPGAAFQRLSFDLTPQDHEEYYLGYSNSILWPLCHGRPNLMRIKPEYLDGYARVNARIARMLVPHLRPGDRIWVQDYHLFPLAMELRALGVTAPIGHFLHIPFPGPADCGALPNPAELFDWLSHYDLVGFQTERDLGAFAESARQLADGDQISDQLFRLSGRRVRTQVFPIGIDTAAFMAEAAEAPDSDRMRSLTRAQMMIGVDRLDYSKGIPQRFRAYQLLLEKIPDLHEKISFLQIAPPTRGEVDAYQDIREETEHLAGRINGQFATLNWTPIRFIHRPFPRNELAGLYRQARIGLVTPLADGMNLVAKEYVAAQNADDPGVLILSRFAGAAETMTEALIINPHDPHDLAVAMAQAMRMSRSERQDRHAALLEGVMTHDIAWWSRTYLAALGD</sequence>
<dbReference type="RefSeq" id="WP_135818231.1">
    <property type="nucleotide sequence ID" value="NZ_SRPG01000154.1"/>
</dbReference>
<evidence type="ECO:0000256" key="2">
    <source>
        <dbReference type="SAM" id="MobiDB-lite"/>
    </source>
</evidence>
<proteinExistence type="inferred from homology"/>
<evidence type="ECO:0000313" key="4">
    <source>
        <dbReference type="Proteomes" id="UP000297972"/>
    </source>
</evidence>
<dbReference type="EMBL" id="SRPG01000154">
    <property type="protein sequence ID" value="TGN55938.1"/>
    <property type="molecule type" value="Genomic_DNA"/>
</dbReference>
<dbReference type="InterPro" id="IPR001830">
    <property type="entry name" value="Glyco_trans_20"/>
</dbReference>